<accession>A0A1V9Y4V4</accession>
<dbReference type="FunFam" id="1.10.418.10:FF:000061">
    <property type="entry name" value="Spermatogenesis associated 4"/>
    <property type="match status" value="1"/>
</dbReference>
<evidence type="ECO:0000259" key="5">
    <source>
        <dbReference type="PROSITE" id="PS50021"/>
    </source>
</evidence>
<dbReference type="InterPro" id="IPR036872">
    <property type="entry name" value="CH_dom_sf"/>
</dbReference>
<dbReference type="Pfam" id="PF24516">
    <property type="entry name" value="ARM_KNTC1_2nd"/>
    <property type="match status" value="1"/>
</dbReference>
<dbReference type="InterPro" id="IPR055404">
    <property type="entry name" value="ARM_KNTC1_2nd"/>
</dbReference>
<dbReference type="InterPro" id="IPR010441">
    <property type="entry name" value="CH_2"/>
</dbReference>
<dbReference type="EMBL" id="JNBS01005128">
    <property type="protein sequence ID" value="OQR80750.1"/>
    <property type="molecule type" value="Genomic_DNA"/>
</dbReference>
<gene>
    <name evidence="6" type="ORF">THRCLA_11937</name>
</gene>
<dbReference type="PANTHER" id="PTHR15688">
    <property type="entry name" value="KINETOCHORE-ASSOCIATED PROTEIN 1"/>
    <property type="match status" value="1"/>
</dbReference>
<protein>
    <recommendedName>
        <fullName evidence="4">Spermatogenesis-associated protein 4</fullName>
    </recommendedName>
</protein>
<dbReference type="InterPro" id="IPR001715">
    <property type="entry name" value="CH_dom"/>
</dbReference>
<dbReference type="PROSITE" id="PS50021">
    <property type="entry name" value="CH"/>
    <property type="match status" value="1"/>
</dbReference>
<dbReference type="InterPro" id="IPR016024">
    <property type="entry name" value="ARM-type_fold"/>
</dbReference>
<dbReference type="Pfam" id="PF06294">
    <property type="entry name" value="CH_2"/>
    <property type="match status" value="1"/>
</dbReference>
<dbReference type="GO" id="GO:0005828">
    <property type="term" value="C:kinetochore microtubule"/>
    <property type="evidence" value="ECO:0007669"/>
    <property type="project" value="TreeGrafter"/>
</dbReference>
<evidence type="ECO:0000256" key="2">
    <source>
        <dbReference type="ARBA" id="ARBA00023242"/>
    </source>
</evidence>
<dbReference type="GO" id="GO:0005634">
    <property type="term" value="C:nucleus"/>
    <property type="evidence" value="ECO:0007669"/>
    <property type="project" value="UniProtKB-SubCell"/>
</dbReference>
<dbReference type="OrthoDB" id="78320at2759"/>
<evidence type="ECO:0000256" key="1">
    <source>
        <dbReference type="ARBA" id="ARBA00004123"/>
    </source>
</evidence>
<dbReference type="InterPro" id="IPR019527">
    <property type="entry name" value="RZZ-complex_KNTC1/ROD_C"/>
</dbReference>
<dbReference type="GO" id="GO:1990423">
    <property type="term" value="C:RZZ complex"/>
    <property type="evidence" value="ECO:0007669"/>
    <property type="project" value="TreeGrafter"/>
</dbReference>
<feature type="domain" description="Calponin-homology (CH)" evidence="5">
    <location>
        <begin position="32"/>
        <end position="139"/>
    </location>
</feature>
<dbReference type="InterPro" id="IPR055405">
    <property type="entry name" value="ARM_KNTC1_3rd"/>
</dbReference>
<sequence>NTLESKWERLKECEIGKWLQSKRGMASTGANNKLNRELLRWLQSLDLAYSLKNIKRDFSNGFLIAEILSRYYDKDISMHSFDNGIGLKVKKDNWDQLLKFMAKLADFEPLGGKQEADAVMHCENGAAVAYLGKLYQCLTKRELQQIHPRPIEEDIPPYAKPTGSALIREKMRGPEFVETTDELQIGQKVRNVHARHEESLQLERLTDLERYGPPSNEAKMVRPRKQKVVGEEFPVITQAVVKEVQIKSIDDRNLNLAQLRATREATAALTVNSNGSEYGYGVELDGVDLSEKNGPKRRLMDLLNEYIVRKLTGTAIVTQMDARKDRFDAFIHLVLSGGVISDDDVADVLRDLVDPGSVLANVLLDSAKDFWKFTGMLHPFLNDFGEENPIFVATVELWTTLGALCTKRDAAAAAIALSDNTLPRLAAILNSSPKKRHAILRIIYSFGSTKVVAHIQVIKRLREILPSMTVFVHCLSLLFGMETELDDTLADLYYYYCCIGLDQPCEKLRAACIGMIPQFLVSTPHFALDLVPRLLAFSVRSAWWEVKAQMLIVVTTLLEYLAQTTQSVDGHIDTCLSILEREFSPNCAFNLRQLGLVHELVPNYVDVLRSLPVSMLHDLIVQDNSQEGHNAVLPICGSSGAIYHLNPLRSVWDVVSISKQIYLDFQEHLSKPTEGSMVIQHSCFDELARSQPELLNSLYLQLQPMILSSLEMSQTCELGVAILSTVSFYSSPYLDVLKSDAMSLTMSAEEAFKAIGPMKEHMTMSPCVVEKDDSIKSSNANCNIFSSRSPSTKYILTNDTIQTYARHLLSGTSREARKAVEEFNKLANSGDTETLDYLTANGCIPALVHCVIRDQNLDENSMALDTLFKCYVYISIYRQNTPNIASGIANSIVNSTIPLERRNALRILMSFAYAHEYPKGQVPNPTLLTHVFAYLCDVIRNLWSPPAPEAVTEALDTIVYLVNVPQYRVPICNVLMQFIVKKCSQSVASGDSTGSDSSTRKRRSSILLADFVPSTPSSLVECGIGLFKRLVGSHTEDDILRNGINGLILLIAKGSEAQRSSVAEIIEQLSYSDDESNKDVQTALQLLIKALVGLIADSNGDDNQKIRSILYKSFYLSSSPSRVVLNAISSGDERFSMVLSTSDWMWTKSRPFACISTLVHGPYELELFGMLDGSIQIDLINQEERQVLFRYPVAAPGDRIMQVVLLPAEIHCVDIVVLLKSGKLIAVEGIDVDDLVSQPPPSVAQLFTKVCFRVANVGANTQNKEGIEPSLMKLVRNENGSLIVFIANHGQNKISKWTAISHQVSNALTHTFVNEGCLSSTGTAGFPIHLQLSPDKQILVVITAKAISWWDANTLVLIYCYDNSSVAILAACSQAPWKVGVVSCADNCSTMEIKVLSLKYAGPFRSTIQSTSCLKLPNAKLSVALTFHGNEILFFSASDSIQAHRIYTPSEPEMPEGNLPLESSPFHEMCDDMQSSDHIYSSKDFELAIWAYLQEHPQAVNTCLTMTFPRDEDMSLLFDAIERWCQDEQDGLSSPTTLATVTAVQYKWITFQLLCAPDSEPISMTSWSEFRNASLIDVLLVLISQGSIARLQILWRRHVSKDMLEAFSLQLLPLDIPASALRPWFFEDVIAAHQRFRVSLNGLTASVAARATLIAEQGDTEEALEWTAMLRPNRIPNERLWKQSQHQGEGPHHDLRVLDLQLQRLLYLSKVHSFHLSLQTFRMATMEGIAMSMLDRIFVPNMIPVEIECHIQPYLELCDEITLESVLTEYISEKAHSNQLQQTTEEHRCRVLLPYIKTLEKRAQATLSYLQAIHAPYNAEVIAIAKEASQWQSAKQVELQEQLRMMELQGICIAYGLTQFHATNPYIAYRLCQYVCCQVDRPTALKDALQLASAFPNMRPTNVIMNYCQNLISTKWTEVRLKSVLDALEATEIRNTWSFAVELIGSGLIFLENREKQDEKECVGDLHEYLLSLVSTLLTKYERSEEKSVNFERAVNQELRRDLRKMHTIFSDFGIILSLKSYRSKEMQSKVLKVQLEPWIKYLTVPAPSLKRKRMTVAIVAPKSTEELKKANTALSSSQRLSSLLGLSTNKYRSFLASQAAQVGNVDEVVRFARRSDPQQLKDIAIALICRMKSSRDSRQWASIDLAYELLVLAVLENSNMMESWSELKMVALLRHVYRYTQDQVHLRDLEFQRLQSWRLYDDWYRDSSVVLQPSVLPLTVQFIDALINNNDEEQAAMFSTPLVTYLVDNQAHQLTLKVLLNMPSIPKELFWAFEQQLDQMLSIIFHAPKIDRDLALAYMLSMKQQSAYSAFKKQIVRENVYKDFARLQQLARIGADAARNWQQIAFLNQCNELENNAKWWHHLNLLGISCEHRAFQSERRDMKVLQSIVPRLLKATSLDLYCVLEFTRQYNIPDSYPCLHYVKALLLEPSCEDYASRIVGVLEDVHQSELTKMLVNLFGDIPTTDYARIQFVLDLLLQLKHEQPDKIRHRIAILDFLQHYTPKLPFHALINDTWAVLEPELSLTSVIQLVSLSVPLDLEPDEMYMRLIKKLVVENTTNSSVTLPFEKFASVLGHLSSIKNMVSTAEWISNKYKAPFRANTIAALEFAISLAESNTADVNEQKDESGVKFLGTEATARLKLRLLLIQTEQCWIDIGVHFTMEREPIPCPTYSTAQELIEMLYNEYALLAQKQMSPLVNQMAAKIAALHGQSISTIRRDIILRTLKKPKEIVDVSKLSVWQKFQSHDDKMENSLVTQLVYIGSDEKLDTTCQTLWLFASATATRTAMNYRAKYRALKLLIKLLEILDTPLDFVLPDVSESHLSDTLKHLEHLTKFDDLRLPQVFDQFVRCDKSSLIRGLWRQYRGNPSILKLLSGLMLAYDITEASLWEVILQQMIVLEMFPLLFQLLRPMSKISIAQDSSINMVDLYNQVLIWPLQQIQLQNQMENGSDIVKCIVQSIVLTLQQCVFLQRLDVIAIVQLLCQLDQVHKGFGFDEFAIECAMTIPQQRQRQQVFEQLLLECDGYYIIVVLRVLFRVPFQRLEPGHVRFLQWIAQYIVNHDQCQFVLESPDIATTYCSFITTHNATREAMDQVIATLLHQNRMGDANHVVEMYLEHGGISNDQGLPLEWYLQQTESPLLVGFRNEMLED</sequence>
<evidence type="ECO:0000256" key="4">
    <source>
        <dbReference type="ARBA" id="ARBA00071322"/>
    </source>
</evidence>
<dbReference type="GO" id="GO:0031267">
    <property type="term" value="F:small GTPase binding"/>
    <property type="evidence" value="ECO:0007669"/>
    <property type="project" value="TreeGrafter"/>
</dbReference>
<comment type="caution">
    <text evidence="6">The sequence shown here is derived from an EMBL/GenBank/DDBJ whole genome shotgun (WGS) entry which is preliminary data.</text>
</comment>
<dbReference type="InterPro" id="IPR052802">
    <property type="entry name" value="KNTC1"/>
</dbReference>
<dbReference type="STRING" id="74557.A0A1V9Y4V4"/>
<evidence type="ECO:0000313" key="6">
    <source>
        <dbReference type="EMBL" id="OQR80750.1"/>
    </source>
</evidence>
<dbReference type="GO" id="GO:0005737">
    <property type="term" value="C:cytoplasm"/>
    <property type="evidence" value="ECO:0007669"/>
    <property type="project" value="TreeGrafter"/>
</dbReference>
<reference evidence="6 7" key="1">
    <citation type="journal article" date="2014" name="Genome Biol. Evol.">
        <title>The secreted proteins of Achlya hypogyna and Thraustotheca clavata identify the ancestral oomycete secretome and reveal gene acquisitions by horizontal gene transfer.</title>
        <authorList>
            <person name="Misner I."/>
            <person name="Blouin N."/>
            <person name="Leonard G."/>
            <person name="Richards T.A."/>
            <person name="Lane C.E."/>
        </authorList>
    </citation>
    <scope>NUCLEOTIDE SEQUENCE [LARGE SCALE GENOMIC DNA]</scope>
    <source>
        <strain evidence="6 7">ATCC 34112</strain>
    </source>
</reference>
<dbReference type="SUPFAM" id="SSF48371">
    <property type="entry name" value="ARM repeat"/>
    <property type="match status" value="1"/>
</dbReference>
<organism evidence="6 7">
    <name type="scientific">Thraustotheca clavata</name>
    <dbReference type="NCBI Taxonomy" id="74557"/>
    <lineage>
        <taxon>Eukaryota</taxon>
        <taxon>Sar</taxon>
        <taxon>Stramenopiles</taxon>
        <taxon>Oomycota</taxon>
        <taxon>Saprolegniomycetes</taxon>
        <taxon>Saprolegniales</taxon>
        <taxon>Achlyaceae</taxon>
        <taxon>Thraustotheca</taxon>
    </lineage>
</organism>
<comment type="subcellular location">
    <subcellularLocation>
        <location evidence="1">Nucleus</location>
    </subcellularLocation>
</comment>
<keyword evidence="7" id="KW-1185">Reference proteome</keyword>
<dbReference type="GO" id="GO:0007094">
    <property type="term" value="P:mitotic spindle assembly checkpoint signaling"/>
    <property type="evidence" value="ECO:0007669"/>
    <property type="project" value="TreeGrafter"/>
</dbReference>
<dbReference type="GO" id="GO:0000070">
    <property type="term" value="P:mitotic sister chromatid segregation"/>
    <property type="evidence" value="ECO:0007669"/>
    <property type="project" value="TreeGrafter"/>
</dbReference>
<dbReference type="GO" id="GO:1903394">
    <property type="term" value="P:protein localization to kinetochore involved in kinetochore assembly"/>
    <property type="evidence" value="ECO:0007669"/>
    <property type="project" value="TreeGrafter"/>
</dbReference>
<proteinExistence type="predicted"/>
<dbReference type="PANTHER" id="PTHR15688:SF1">
    <property type="entry name" value="KINETOCHORE-ASSOCIATED PROTEIN 1"/>
    <property type="match status" value="1"/>
</dbReference>
<dbReference type="Gene3D" id="1.10.418.10">
    <property type="entry name" value="Calponin-like domain"/>
    <property type="match status" value="1"/>
</dbReference>
<comment type="function">
    <text evidence="3">May play a role in apoptosis regulation.</text>
</comment>
<dbReference type="Proteomes" id="UP000243217">
    <property type="component" value="Unassembled WGS sequence"/>
</dbReference>
<dbReference type="Pfam" id="PF10493">
    <property type="entry name" value="Rod_C"/>
    <property type="match status" value="1"/>
</dbReference>
<evidence type="ECO:0000313" key="7">
    <source>
        <dbReference type="Proteomes" id="UP000243217"/>
    </source>
</evidence>
<dbReference type="Gene3D" id="1.25.10.10">
    <property type="entry name" value="Leucine-rich Repeat Variant"/>
    <property type="match status" value="1"/>
</dbReference>
<name>A0A1V9Y4V4_9STRA</name>
<dbReference type="Pfam" id="PF24515">
    <property type="entry name" value="ARM_KNTC1_3rd"/>
    <property type="match status" value="1"/>
</dbReference>
<keyword evidence="2" id="KW-0539">Nucleus</keyword>
<feature type="non-terminal residue" evidence="6">
    <location>
        <position position="1"/>
    </location>
</feature>
<dbReference type="InterPro" id="IPR011989">
    <property type="entry name" value="ARM-like"/>
</dbReference>
<evidence type="ECO:0000256" key="3">
    <source>
        <dbReference type="ARBA" id="ARBA00058372"/>
    </source>
</evidence>